<sequence length="8" mass="881">MSFEAIAL</sequence>
<dbReference type="EMBL" id="AMYD01000520">
    <property type="protein sequence ID" value="EQB57317.1"/>
    <property type="molecule type" value="Genomic_DNA"/>
</dbReference>
<reference evidence="2" key="1">
    <citation type="journal article" date="2013" name="Mol. Plant Microbe Interact.">
        <title>Global aspects of pacC regulation of pathogenicity genes in Colletotrichum gloeosporioides as revealed by transcriptome analysis.</title>
        <authorList>
            <person name="Alkan N."/>
            <person name="Meng X."/>
            <person name="Friedlander G."/>
            <person name="Reuveni E."/>
            <person name="Sukno S."/>
            <person name="Sherman A."/>
            <person name="Thon M."/>
            <person name="Fluhr R."/>
            <person name="Prusky D."/>
        </authorList>
    </citation>
    <scope>NUCLEOTIDE SEQUENCE [LARGE SCALE GENOMIC DNA]</scope>
    <source>
        <strain evidence="2">Cg-14</strain>
    </source>
</reference>
<gene>
    <name evidence="1" type="ORF">CGLO_02572</name>
</gene>
<accession>T0KNJ7</accession>
<organism evidence="1 2">
    <name type="scientific">Colletotrichum gloeosporioides (strain Cg-14)</name>
    <name type="common">Anthracnose fungus</name>
    <name type="synonym">Glomerella cingulata</name>
    <dbReference type="NCBI Taxonomy" id="1237896"/>
    <lineage>
        <taxon>Eukaryota</taxon>
        <taxon>Fungi</taxon>
        <taxon>Dikarya</taxon>
        <taxon>Ascomycota</taxon>
        <taxon>Pezizomycotina</taxon>
        <taxon>Sordariomycetes</taxon>
        <taxon>Hypocreomycetidae</taxon>
        <taxon>Glomerellales</taxon>
        <taxon>Glomerellaceae</taxon>
        <taxon>Colletotrichum</taxon>
        <taxon>Colletotrichum gloeosporioides species complex</taxon>
    </lineage>
</organism>
<evidence type="ECO:0000313" key="2">
    <source>
        <dbReference type="Proteomes" id="UP000015530"/>
    </source>
</evidence>
<proteinExistence type="predicted"/>
<protein>
    <submittedName>
        <fullName evidence="1">Uncharacterized protein</fullName>
    </submittedName>
</protein>
<name>T0KNJ7_COLGC</name>
<comment type="caution">
    <text evidence="1">The sequence shown here is derived from an EMBL/GenBank/DDBJ whole genome shotgun (WGS) entry which is preliminary data.</text>
</comment>
<dbReference type="Proteomes" id="UP000015530">
    <property type="component" value="Unassembled WGS sequence"/>
</dbReference>
<evidence type="ECO:0000313" key="1">
    <source>
        <dbReference type="EMBL" id="EQB57317.1"/>
    </source>
</evidence>
<dbReference type="HOGENOM" id="CLU_3439440_0_0_1"/>